<feature type="binding site" evidence="1">
    <location>
        <begin position="80"/>
        <end position="82"/>
    </location>
    <ligand>
        <name>substrate</name>
    </ligand>
</feature>
<dbReference type="InterPro" id="IPR053714">
    <property type="entry name" value="Iso_Racemase_Enz_sf"/>
</dbReference>
<dbReference type="PANTHER" id="PTHR40267:SF1">
    <property type="entry name" value="BLR3294 PROTEIN"/>
    <property type="match status" value="1"/>
</dbReference>
<keyword evidence="3" id="KW-1185">Reference proteome</keyword>
<feature type="binding site" evidence="1">
    <location>
        <position position="138"/>
    </location>
    <ligand>
        <name>substrate</name>
    </ligand>
</feature>
<comment type="catalytic activity">
    <reaction evidence="1">
        <text>maleate = fumarate</text>
        <dbReference type="Rhea" id="RHEA:13169"/>
        <dbReference type="ChEBI" id="CHEBI:29806"/>
        <dbReference type="ChEBI" id="CHEBI:30780"/>
        <dbReference type="EC" id="5.2.1.1"/>
    </reaction>
</comment>
<feature type="active site" description="Nucleophile" evidence="1">
    <location>
        <position position="80"/>
    </location>
</feature>
<dbReference type="InterPro" id="IPR026286">
    <property type="entry name" value="MaiA/AMDase"/>
</dbReference>
<dbReference type="PIRSF" id="PIRSF015736">
    <property type="entry name" value="MI"/>
    <property type="match status" value="1"/>
</dbReference>
<dbReference type="EMBL" id="BAAARV010000040">
    <property type="protein sequence ID" value="GAA2357639.1"/>
    <property type="molecule type" value="Genomic_DNA"/>
</dbReference>
<dbReference type="PANTHER" id="PTHR40267">
    <property type="entry name" value="BLR3294 PROTEIN"/>
    <property type="match status" value="1"/>
</dbReference>
<evidence type="ECO:0000313" key="3">
    <source>
        <dbReference type="Proteomes" id="UP001501444"/>
    </source>
</evidence>
<keyword evidence="1" id="KW-0413">Isomerase</keyword>
<sequence>MPTRRVGLIVPSSNTTMETEIPAILRARAELRPDEQFTFHSSRMRMKHVTPAELTAMDADSLRCAAELADARVDVMAYACLVAIMAQGLGYHRASQEKLAARAEAESGARVPVVSSAGALVEGLHSLGAKKVAVIAPYMKPLTATVCDYIEHEGVEVVDSLSLEVPDNLEVGRLDPEQLIGLAQRVKTADADALVLSACVQMPSLAVLDSVQQQFDIPVVSAAAATVWRILNDLGLDPVAPRAGALLAGH</sequence>
<protein>
    <recommendedName>
        <fullName evidence="1">Maleate isomerase</fullName>
        <ecNumber evidence="1">5.2.1.1</ecNumber>
    </recommendedName>
    <alternativeName>
        <fullName evidence="1">Maleate cis-trans isomerase</fullName>
    </alternativeName>
</protein>
<dbReference type="InterPro" id="IPR028615">
    <property type="entry name" value="Maleate_isomerase"/>
</dbReference>
<dbReference type="HAMAP" id="MF_00943">
    <property type="entry name" value="Maleate_isomerase"/>
    <property type="match status" value="1"/>
</dbReference>
<comment type="function">
    <text evidence="1">Catalyzes cis-trans isomerization of the C2-C3 double bond in maleate to yield fumarate.</text>
</comment>
<evidence type="ECO:0000256" key="1">
    <source>
        <dbReference type="HAMAP-Rule" id="MF_00943"/>
    </source>
</evidence>
<name>A0ABP5TNJ7_9ACTN</name>
<organism evidence="2 3">
    <name type="scientific">Dactylosporangium salmoneum</name>
    <dbReference type="NCBI Taxonomy" id="53361"/>
    <lineage>
        <taxon>Bacteria</taxon>
        <taxon>Bacillati</taxon>
        <taxon>Actinomycetota</taxon>
        <taxon>Actinomycetes</taxon>
        <taxon>Micromonosporales</taxon>
        <taxon>Micromonosporaceae</taxon>
        <taxon>Dactylosporangium</taxon>
    </lineage>
</organism>
<proteinExistence type="inferred from homology"/>
<reference evidence="3" key="1">
    <citation type="journal article" date="2019" name="Int. J. Syst. Evol. Microbiol.">
        <title>The Global Catalogue of Microorganisms (GCM) 10K type strain sequencing project: providing services to taxonomists for standard genome sequencing and annotation.</title>
        <authorList>
            <consortium name="The Broad Institute Genomics Platform"/>
            <consortium name="The Broad Institute Genome Sequencing Center for Infectious Disease"/>
            <person name="Wu L."/>
            <person name="Ma J."/>
        </authorList>
    </citation>
    <scope>NUCLEOTIDE SEQUENCE [LARGE SCALE GENOMIC DNA]</scope>
    <source>
        <strain evidence="3">JCM 3272</strain>
    </source>
</reference>
<accession>A0ABP5TNJ7</accession>
<dbReference type="Pfam" id="PF17645">
    <property type="entry name" value="Amdase"/>
    <property type="match status" value="1"/>
</dbReference>
<dbReference type="Gene3D" id="3.40.50.12500">
    <property type="match status" value="1"/>
</dbReference>
<feature type="binding site" evidence="1">
    <location>
        <position position="168"/>
    </location>
    <ligand>
        <name>substrate</name>
    </ligand>
</feature>
<dbReference type="RefSeq" id="WP_344615019.1">
    <property type="nucleotide sequence ID" value="NZ_BAAARV010000040.1"/>
</dbReference>
<comment type="similarity">
    <text evidence="1">Belongs to the maleate isomerase family.</text>
</comment>
<feature type="modified residue" description="S-(2-succinyl)cysteine" evidence="1">
    <location>
        <position position="80"/>
    </location>
</feature>
<comment type="subunit">
    <text evidence="1">Homodimer.</text>
</comment>
<gene>
    <name evidence="1" type="primary">maiA</name>
    <name evidence="2" type="ORF">GCM10010170_051040</name>
</gene>
<feature type="active site" description="Proton donor" evidence="1">
    <location>
        <position position="199"/>
    </location>
</feature>
<comment type="miscellaneous">
    <text evidence="1">Reaction is initiated by nucleophilic attack of cysteine at the double bond, yielding a covalent succinylcysteine-like intermediate.</text>
</comment>
<dbReference type="EC" id="5.2.1.1" evidence="1"/>
<comment type="caution">
    <text evidence="2">The sequence shown here is derived from an EMBL/GenBank/DDBJ whole genome shotgun (WGS) entry which is preliminary data.</text>
</comment>
<feature type="binding site" evidence="1">
    <location>
        <begin position="200"/>
        <end position="201"/>
    </location>
    <ligand>
        <name>substrate</name>
    </ligand>
</feature>
<feature type="binding site" evidence="1">
    <location>
        <position position="14"/>
    </location>
    <ligand>
        <name>substrate</name>
    </ligand>
</feature>
<evidence type="ECO:0000313" key="2">
    <source>
        <dbReference type="EMBL" id="GAA2357639.1"/>
    </source>
</evidence>
<dbReference type="Proteomes" id="UP001501444">
    <property type="component" value="Unassembled WGS sequence"/>
</dbReference>